<feature type="region of interest" description="Disordered" evidence="1">
    <location>
        <begin position="818"/>
        <end position="837"/>
    </location>
</feature>
<dbReference type="EMBL" id="JAFHKP010000033">
    <property type="protein sequence ID" value="KAG5469720.1"/>
    <property type="molecule type" value="Genomic_DNA"/>
</dbReference>
<gene>
    <name evidence="3" type="ORF">CUR178_01859</name>
</gene>
<dbReference type="AlphaFoldDB" id="A0A836H3F9"/>
<evidence type="ECO:0000256" key="1">
    <source>
        <dbReference type="SAM" id="MobiDB-lite"/>
    </source>
</evidence>
<feature type="compositionally biased region" description="Low complexity" evidence="1">
    <location>
        <begin position="343"/>
        <end position="353"/>
    </location>
</feature>
<dbReference type="GO" id="GO:0005737">
    <property type="term" value="C:cytoplasm"/>
    <property type="evidence" value="ECO:0007669"/>
    <property type="project" value="TreeGrafter"/>
</dbReference>
<dbReference type="PANTHER" id="PTHR43830">
    <property type="entry name" value="PROTEIN PSP1"/>
    <property type="match status" value="1"/>
</dbReference>
<dbReference type="InterPro" id="IPR047767">
    <property type="entry name" value="PSP1-like"/>
</dbReference>
<dbReference type="PANTHER" id="PTHR43830:SF17">
    <property type="entry name" value="PSP1 C-TERMINAL DOMAIN-CONTAINING PROTEIN"/>
    <property type="match status" value="1"/>
</dbReference>
<accession>A0A836H3F9</accession>
<feature type="region of interest" description="Disordered" evidence="1">
    <location>
        <begin position="584"/>
        <end position="630"/>
    </location>
</feature>
<name>A0A836H3F9_LEIEN</name>
<dbReference type="RefSeq" id="XP_067689728.1">
    <property type="nucleotide sequence ID" value="XM_067833625.1"/>
</dbReference>
<dbReference type="KEGG" id="lenr:94169135"/>
<keyword evidence="4" id="KW-1185">Reference proteome</keyword>
<protein>
    <recommendedName>
        <fullName evidence="2">PSP1 C-terminal domain-containing protein</fullName>
    </recommendedName>
</protein>
<sequence>MAARPHPDARSVMKAVESIKATLTSDPQDLSEIPSLFQTFGQPDVSSGDDDDCELVAGSHAAGYVRRGAVATASDRHLDHYSATDDTQRGGQLAGASSSVTPSGERPVSARRSRHAFNRSSHNPYVLLGNSDANYPALGKSAVASSSRAMRRRRSSYSYSNNTSQTALMFEFTSTSTVADIGSSNFDDSGTMGHRSRQQSQQRQSIDGPSKWFWRDGNQLTLSATEVRPTSVATVGTLTCSDRDQNFHVNVKQRRRPGTNSTSCSPNTSIMTIPTIQPGLPAPVSASTIARNVSGTAEANSPQSFGSSLNAPRIAAGGEWTTTERSTNGPSSRQLHHRGIAAAASGAKTSGGAELAGQQRRSAPESSTCSSRNNTSKPEYHQYPQQQQQQHQYAYGVQFPPCPLQQQPQQAYAYGGYPSNNYSAAPIQPDYYTQVAALSQKQPYYHSLVPSSSSMSIMPGAAGGVPGQTYAEVAYTSMSQSAQAPYMPGSGTMIGGYGYLPMPPITPYPGVVPGCFSDLKSTPLQRDAGSAQAQVQAAEDTDFAPAAPPSAHGKIMKAKFQHADLTRTHHQGAKRASITASFSSLGSTAETVSKTGKKPASTESRAPAAAKSTSSLSKKDAKKQDEARFHVDRDAPVRSFVVVKRKREGQRYASSLAVEEVPVGSHMLVEGDRGADIGEVLGHVSIEQMARDCAIVERLRQRAVERMEDKAGAVVNVNDSADFDAADLPKLTGEAALEYVMSFKTWPRLIGPATEEDLASLGPQLEAEKQAYATAKPIVQQFVENRYLQRVGRNEAALAAAAAAAASKTVDTAVAVTGEQTEQTADHASTDDGERRRNLTPLSEEELKMLELSREVTLVDCEYQFTREKITLYVSRPSRSIFVDFRSMQRKLFRTFRCRIWIAYMDEVTHDKDAPESFVFVPSLLGSANATASTRNGSKGAKDSA</sequence>
<dbReference type="Proteomes" id="UP000674179">
    <property type="component" value="Chromosome 33"/>
</dbReference>
<reference evidence="3 4" key="1">
    <citation type="submission" date="2021-02" db="EMBL/GenBank/DDBJ databases">
        <title>Leishmania (Mundinia) enrietti genome sequencing and assembly.</title>
        <authorList>
            <person name="Almutairi H."/>
            <person name="Gatherer D."/>
        </authorList>
    </citation>
    <scope>NUCLEOTIDE SEQUENCE [LARGE SCALE GENOMIC DNA]</scope>
    <source>
        <strain evidence="3">CUR178</strain>
    </source>
</reference>
<feature type="region of interest" description="Disordered" evidence="1">
    <location>
        <begin position="343"/>
        <end position="391"/>
    </location>
</feature>
<dbReference type="Pfam" id="PF04468">
    <property type="entry name" value="PSP1"/>
    <property type="match status" value="1"/>
</dbReference>
<dbReference type="PROSITE" id="PS51411">
    <property type="entry name" value="PSP1_C"/>
    <property type="match status" value="1"/>
</dbReference>
<dbReference type="GeneID" id="94169135"/>
<comment type="caution">
    <text evidence="3">The sequence shown here is derived from an EMBL/GenBank/DDBJ whole genome shotgun (WGS) entry which is preliminary data.</text>
</comment>
<evidence type="ECO:0000313" key="4">
    <source>
        <dbReference type="Proteomes" id="UP000674179"/>
    </source>
</evidence>
<feature type="compositionally biased region" description="Basic and acidic residues" evidence="1">
    <location>
        <begin position="617"/>
        <end position="630"/>
    </location>
</feature>
<organism evidence="3 4">
    <name type="scientific">Leishmania enriettii</name>
    <dbReference type="NCBI Taxonomy" id="5663"/>
    <lineage>
        <taxon>Eukaryota</taxon>
        <taxon>Discoba</taxon>
        <taxon>Euglenozoa</taxon>
        <taxon>Kinetoplastea</taxon>
        <taxon>Metakinetoplastina</taxon>
        <taxon>Trypanosomatida</taxon>
        <taxon>Trypanosomatidae</taxon>
        <taxon>Leishmaniinae</taxon>
        <taxon>Leishmania</taxon>
    </lineage>
</organism>
<feature type="compositionally biased region" description="Low complexity" evidence="1">
    <location>
        <begin position="381"/>
        <end position="391"/>
    </location>
</feature>
<feature type="compositionally biased region" description="Polar residues" evidence="1">
    <location>
        <begin position="584"/>
        <end position="594"/>
    </location>
</feature>
<feature type="region of interest" description="Disordered" evidence="1">
    <location>
        <begin position="183"/>
        <end position="211"/>
    </location>
</feature>
<feature type="compositionally biased region" description="Low complexity" evidence="1">
    <location>
        <begin position="606"/>
        <end position="616"/>
    </location>
</feature>
<feature type="domain" description="PSP1 C-terminal" evidence="2">
    <location>
        <begin position="814"/>
        <end position="905"/>
    </location>
</feature>
<evidence type="ECO:0000259" key="2">
    <source>
        <dbReference type="PROSITE" id="PS51411"/>
    </source>
</evidence>
<evidence type="ECO:0000313" key="3">
    <source>
        <dbReference type="EMBL" id="KAG5469720.1"/>
    </source>
</evidence>
<dbReference type="InterPro" id="IPR007557">
    <property type="entry name" value="PSP1_C"/>
</dbReference>
<proteinExistence type="predicted"/>
<feature type="compositionally biased region" description="Polar residues" evidence="1">
    <location>
        <begin position="359"/>
        <end position="377"/>
    </location>
</feature>
<dbReference type="OrthoDB" id="264671at2759"/>
<feature type="compositionally biased region" description="Basic and acidic residues" evidence="1">
    <location>
        <begin position="824"/>
        <end position="837"/>
    </location>
</feature>
<feature type="region of interest" description="Disordered" evidence="1">
    <location>
        <begin position="523"/>
        <end position="553"/>
    </location>
</feature>
<feature type="region of interest" description="Disordered" evidence="1">
    <location>
        <begin position="81"/>
        <end position="125"/>
    </location>
</feature>